<dbReference type="Proteomes" id="UP001209570">
    <property type="component" value="Unassembled WGS sequence"/>
</dbReference>
<sequence length="70" mass="8026">MGEYSLSLFDVESEKAWLWYGVVFMVATYVAFMSLSFVVLEYKRYESPENVSLNGEDADERALGLELSSR</sequence>
<keyword evidence="1" id="KW-1133">Transmembrane helix</keyword>
<evidence type="ECO:0000313" key="2">
    <source>
        <dbReference type="EMBL" id="KAJ0388689.1"/>
    </source>
</evidence>
<keyword evidence="1" id="KW-0472">Membrane</keyword>
<reference evidence="2" key="1">
    <citation type="submission" date="2021-12" db="EMBL/GenBank/DDBJ databases">
        <title>Prjna785345.</title>
        <authorList>
            <person name="Rujirawat T."/>
            <person name="Krajaejun T."/>
        </authorList>
    </citation>
    <scope>NUCLEOTIDE SEQUENCE</scope>
    <source>
        <strain evidence="2">Pi057C3</strain>
    </source>
</reference>
<dbReference type="EMBL" id="JAKCXM010007183">
    <property type="protein sequence ID" value="KAJ0388689.1"/>
    <property type="molecule type" value="Genomic_DNA"/>
</dbReference>
<feature type="transmembrane region" description="Helical" evidence="1">
    <location>
        <begin position="17"/>
        <end position="40"/>
    </location>
</feature>
<evidence type="ECO:0000313" key="3">
    <source>
        <dbReference type="Proteomes" id="UP001209570"/>
    </source>
</evidence>
<accession>A0AAD5LNU9</accession>
<evidence type="ECO:0000256" key="1">
    <source>
        <dbReference type="SAM" id="Phobius"/>
    </source>
</evidence>
<comment type="caution">
    <text evidence="2">The sequence shown here is derived from an EMBL/GenBank/DDBJ whole genome shotgun (WGS) entry which is preliminary data.</text>
</comment>
<protein>
    <submittedName>
        <fullName evidence="2">Uncharacterized protein</fullName>
    </submittedName>
</protein>
<name>A0AAD5LNU9_PYTIN</name>
<keyword evidence="1" id="KW-0812">Transmembrane</keyword>
<proteinExistence type="predicted"/>
<organism evidence="2 3">
    <name type="scientific">Pythium insidiosum</name>
    <name type="common">Pythiosis disease agent</name>
    <dbReference type="NCBI Taxonomy" id="114742"/>
    <lineage>
        <taxon>Eukaryota</taxon>
        <taxon>Sar</taxon>
        <taxon>Stramenopiles</taxon>
        <taxon>Oomycota</taxon>
        <taxon>Peronosporomycetes</taxon>
        <taxon>Pythiales</taxon>
        <taxon>Pythiaceae</taxon>
        <taxon>Pythium</taxon>
    </lineage>
</organism>
<dbReference type="AlphaFoldDB" id="A0AAD5LNU9"/>
<gene>
    <name evidence="2" type="ORF">P43SY_011992</name>
</gene>
<keyword evidence="3" id="KW-1185">Reference proteome</keyword>